<name>A0ACB7P9N3_9PEZI</name>
<reference evidence="1 2" key="1">
    <citation type="journal article" date="2021" name="Nat. Commun.">
        <title>Genetic determinants of endophytism in the Arabidopsis root mycobiome.</title>
        <authorList>
            <person name="Mesny F."/>
            <person name="Miyauchi S."/>
            <person name="Thiergart T."/>
            <person name="Pickel B."/>
            <person name="Atanasova L."/>
            <person name="Karlsson M."/>
            <person name="Huettel B."/>
            <person name="Barry K.W."/>
            <person name="Haridas S."/>
            <person name="Chen C."/>
            <person name="Bauer D."/>
            <person name="Andreopoulos W."/>
            <person name="Pangilinan J."/>
            <person name="LaButti K."/>
            <person name="Riley R."/>
            <person name="Lipzen A."/>
            <person name="Clum A."/>
            <person name="Drula E."/>
            <person name="Henrissat B."/>
            <person name="Kohler A."/>
            <person name="Grigoriev I.V."/>
            <person name="Martin F.M."/>
            <person name="Hacquard S."/>
        </authorList>
    </citation>
    <scope>NUCLEOTIDE SEQUENCE [LARGE SCALE GENOMIC DNA]</scope>
    <source>
        <strain evidence="1 2">MPI-SDFR-AT-0079</strain>
    </source>
</reference>
<evidence type="ECO:0000313" key="2">
    <source>
        <dbReference type="Proteomes" id="UP000724584"/>
    </source>
</evidence>
<gene>
    <name evidence="1" type="ORF">F5144DRAFT_571464</name>
</gene>
<dbReference type="EMBL" id="JAGIZQ010000004">
    <property type="protein sequence ID" value="KAH6631551.1"/>
    <property type="molecule type" value="Genomic_DNA"/>
</dbReference>
<organism evidence="1 2">
    <name type="scientific">Chaetomium tenue</name>
    <dbReference type="NCBI Taxonomy" id="1854479"/>
    <lineage>
        <taxon>Eukaryota</taxon>
        <taxon>Fungi</taxon>
        <taxon>Dikarya</taxon>
        <taxon>Ascomycota</taxon>
        <taxon>Pezizomycotina</taxon>
        <taxon>Sordariomycetes</taxon>
        <taxon>Sordariomycetidae</taxon>
        <taxon>Sordariales</taxon>
        <taxon>Chaetomiaceae</taxon>
        <taxon>Chaetomium</taxon>
    </lineage>
</organism>
<dbReference type="Proteomes" id="UP000724584">
    <property type="component" value="Unassembled WGS sequence"/>
</dbReference>
<keyword evidence="2" id="KW-1185">Reference proteome</keyword>
<evidence type="ECO:0000313" key="1">
    <source>
        <dbReference type="EMBL" id="KAH6631551.1"/>
    </source>
</evidence>
<sequence length="386" mass="40638">MERHVLGRLRPPISSKPAPISRLLRISTSYLYVILIPDSNSSALLFCHFLPLPHRSPAHPIFSQRTVNTMSIAKSEYLSNAWANGIFANRVLFITGGAGTIGSAQTRALVHLGADACIIGRNVEKTEAAAKEIAKVRNGARVLGIGGVDVRSFDSLKAAADRCVKELGAIDYVVAGAAGNFIAPISGLSPNAFKTVIDIDTIGTFNTIKATIPHLIASAARNAPNPHPSGLTGGRFLAVSATFHYTGMPLQAHVSAAKAAIDSLVGSVSIEYGPLGVTANCVAPGAIAGTEGMERLSSDLMTQREKDRGVPSGRWGTVRDIADATVFVFSDAGNYVNGTTLVVDGAGWRRQGGLEVGVDPGMVYPDYLLTGEVSKHLKDGRKKGKL</sequence>
<protein>
    <submittedName>
        <fullName evidence="1">Uncharacterized protein</fullName>
    </submittedName>
</protein>
<comment type="caution">
    <text evidence="1">The sequence shown here is derived from an EMBL/GenBank/DDBJ whole genome shotgun (WGS) entry which is preliminary data.</text>
</comment>
<proteinExistence type="predicted"/>
<accession>A0ACB7P9N3</accession>